<proteinExistence type="predicted"/>
<name>A0A803MYP6_CHEQI</name>
<reference evidence="1" key="2">
    <citation type="submission" date="2021-03" db="UniProtKB">
        <authorList>
            <consortium name="EnsemblPlants"/>
        </authorList>
    </citation>
    <scope>IDENTIFICATION</scope>
</reference>
<dbReference type="EnsemblPlants" id="AUR62037369-RA">
    <property type="protein sequence ID" value="AUR62037369-RA:cds"/>
    <property type="gene ID" value="AUR62037369"/>
</dbReference>
<dbReference type="Proteomes" id="UP000596660">
    <property type="component" value="Unplaced"/>
</dbReference>
<protein>
    <submittedName>
        <fullName evidence="1">Uncharacterized protein</fullName>
    </submittedName>
</protein>
<accession>A0A803MYP6</accession>
<dbReference type="AlphaFoldDB" id="A0A803MYP6"/>
<keyword evidence="2" id="KW-1185">Reference proteome</keyword>
<organism evidence="1 2">
    <name type="scientific">Chenopodium quinoa</name>
    <name type="common">Quinoa</name>
    <dbReference type="NCBI Taxonomy" id="63459"/>
    <lineage>
        <taxon>Eukaryota</taxon>
        <taxon>Viridiplantae</taxon>
        <taxon>Streptophyta</taxon>
        <taxon>Embryophyta</taxon>
        <taxon>Tracheophyta</taxon>
        <taxon>Spermatophyta</taxon>
        <taxon>Magnoliopsida</taxon>
        <taxon>eudicotyledons</taxon>
        <taxon>Gunneridae</taxon>
        <taxon>Pentapetalae</taxon>
        <taxon>Caryophyllales</taxon>
        <taxon>Chenopodiaceae</taxon>
        <taxon>Chenopodioideae</taxon>
        <taxon>Atripliceae</taxon>
        <taxon>Chenopodium</taxon>
    </lineage>
</organism>
<sequence>SHAILIRSSQFCSFSSMRWLCSASRVAVKLSCEAAISPFRRLTSSRRVVFSLSALSRVLRSAWESINSQHCL</sequence>
<evidence type="ECO:0000313" key="2">
    <source>
        <dbReference type="Proteomes" id="UP000596660"/>
    </source>
</evidence>
<evidence type="ECO:0000313" key="1">
    <source>
        <dbReference type="EnsemblPlants" id="AUR62037369-RA:cds"/>
    </source>
</evidence>
<reference evidence="1" key="1">
    <citation type="journal article" date="2017" name="Nature">
        <title>The genome of Chenopodium quinoa.</title>
        <authorList>
            <person name="Jarvis D.E."/>
            <person name="Ho Y.S."/>
            <person name="Lightfoot D.J."/>
            <person name="Schmoeckel S.M."/>
            <person name="Li B."/>
            <person name="Borm T.J.A."/>
            <person name="Ohyanagi H."/>
            <person name="Mineta K."/>
            <person name="Michell C.T."/>
            <person name="Saber N."/>
            <person name="Kharbatia N.M."/>
            <person name="Rupper R.R."/>
            <person name="Sharp A.R."/>
            <person name="Dally N."/>
            <person name="Boughton B.A."/>
            <person name="Woo Y.H."/>
            <person name="Gao G."/>
            <person name="Schijlen E.G.W.M."/>
            <person name="Guo X."/>
            <person name="Momin A.A."/>
            <person name="Negrao S."/>
            <person name="Al-Babili S."/>
            <person name="Gehring C."/>
            <person name="Roessner U."/>
            <person name="Jung C."/>
            <person name="Murphy K."/>
            <person name="Arold S.T."/>
            <person name="Gojobori T."/>
            <person name="van der Linden C.G."/>
            <person name="van Loo E.N."/>
            <person name="Jellen E.N."/>
            <person name="Maughan P.J."/>
            <person name="Tester M."/>
        </authorList>
    </citation>
    <scope>NUCLEOTIDE SEQUENCE [LARGE SCALE GENOMIC DNA]</scope>
    <source>
        <strain evidence="1">cv. PI 614886</strain>
    </source>
</reference>
<dbReference type="Gramene" id="AUR62037369-RA">
    <property type="protein sequence ID" value="AUR62037369-RA:cds"/>
    <property type="gene ID" value="AUR62037369"/>
</dbReference>